<evidence type="ECO:0000259" key="1">
    <source>
        <dbReference type="SMART" id="SM01321"/>
    </source>
</evidence>
<dbReference type="Pfam" id="PF01797">
    <property type="entry name" value="Y1_Tnp"/>
    <property type="match status" value="1"/>
</dbReference>
<feature type="domain" description="Transposase IS200-like" evidence="1">
    <location>
        <begin position="9"/>
        <end position="114"/>
    </location>
</feature>
<dbReference type="PANTHER" id="PTHR34322">
    <property type="entry name" value="TRANSPOSASE, Y1_TNP DOMAIN-CONTAINING"/>
    <property type="match status" value="1"/>
</dbReference>
<dbReference type="GO" id="GO:0004803">
    <property type="term" value="F:transposase activity"/>
    <property type="evidence" value="ECO:0007669"/>
    <property type="project" value="InterPro"/>
</dbReference>
<comment type="caution">
    <text evidence="2">The sequence shown here is derived from an EMBL/GenBank/DDBJ whole genome shotgun (WGS) entry which is preliminary data.</text>
</comment>
<dbReference type="EMBL" id="JACCHT010000001">
    <property type="protein sequence ID" value="NYT27311.1"/>
    <property type="molecule type" value="Genomic_DNA"/>
</dbReference>
<gene>
    <name evidence="2" type="ORF">H0A76_05105</name>
</gene>
<dbReference type="PANTHER" id="PTHR34322:SF2">
    <property type="entry name" value="TRANSPOSASE IS200-LIKE DOMAIN-CONTAINING PROTEIN"/>
    <property type="match status" value="1"/>
</dbReference>
<dbReference type="Proteomes" id="UP000568751">
    <property type="component" value="Unassembled WGS sequence"/>
</dbReference>
<dbReference type="SMART" id="SM01321">
    <property type="entry name" value="Y1_Tnp"/>
    <property type="match status" value="1"/>
</dbReference>
<reference evidence="2 3" key="1">
    <citation type="submission" date="2020-05" db="EMBL/GenBank/DDBJ databases">
        <title>Horizontal transmission and recombination maintain forever young bacterial symbiont genomes.</title>
        <authorList>
            <person name="Russell S.L."/>
            <person name="Pepper-Tunick E."/>
            <person name="Svedberg J."/>
            <person name="Byrne A."/>
            <person name="Ruelas Castillo J."/>
            <person name="Vollmers C."/>
            <person name="Beinart R.A."/>
            <person name="Corbett-Detig R."/>
        </authorList>
    </citation>
    <scope>NUCLEOTIDE SEQUENCE [LARGE SCALE GENOMIC DNA]</scope>
    <source>
        <strain evidence="2">455</strain>
    </source>
</reference>
<protein>
    <submittedName>
        <fullName evidence="2">Transposase</fullName>
    </submittedName>
</protein>
<dbReference type="InterPro" id="IPR036515">
    <property type="entry name" value="Transposase_17_sf"/>
</dbReference>
<evidence type="ECO:0000313" key="3">
    <source>
        <dbReference type="Proteomes" id="UP000568751"/>
    </source>
</evidence>
<dbReference type="InterPro" id="IPR002686">
    <property type="entry name" value="Transposase_17"/>
</dbReference>
<dbReference type="AlphaFoldDB" id="A0A853F2X1"/>
<dbReference type="GO" id="GO:0003677">
    <property type="term" value="F:DNA binding"/>
    <property type="evidence" value="ECO:0007669"/>
    <property type="project" value="InterPro"/>
</dbReference>
<evidence type="ECO:0000313" key="2">
    <source>
        <dbReference type="EMBL" id="NYT27311.1"/>
    </source>
</evidence>
<dbReference type="SUPFAM" id="SSF143422">
    <property type="entry name" value="Transposase IS200-like"/>
    <property type="match status" value="1"/>
</dbReference>
<accession>A0A853F2X1</accession>
<name>A0A853F2X1_9GAMM</name>
<dbReference type="Gene3D" id="3.30.70.1290">
    <property type="entry name" value="Transposase IS200-like"/>
    <property type="match status" value="1"/>
</dbReference>
<proteinExistence type="predicted"/>
<sequence length="121" mass="14366">MPRIPRGQTQGGIYHIINRGNMRMQVFDDEDDYEFFLKLLKTGLERENIELHAYCLMPNHFHLLLVPQGENSLSQFMQWVMTSWGIIIKNKTSGHIWQGRFKSFIVEKRKFLSNFDALYRG</sequence>
<dbReference type="GO" id="GO:0006313">
    <property type="term" value="P:DNA transposition"/>
    <property type="evidence" value="ECO:0007669"/>
    <property type="project" value="InterPro"/>
</dbReference>
<organism evidence="2 3">
    <name type="scientific">Candidatus Thiodubiliella endoseptemdiera</name>
    <dbReference type="NCBI Taxonomy" id="2738886"/>
    <lineage>
        <taxon>Bacteria</taxon>
        <taxon>Pseudomonadati</taxon>
        <taxon>Pseudomonadota</taxon>
        <taxon>Gammaproteobacteria</taxon>
        <taxon>Candidatus Pseudothioglobaceae</taxon>
        <taxon>Candidatus Thiodubiliella</taxon>
    </lineage>
</organism>